<dbReference type="AlphaFoldDB" id="A0A6P6RJ33"/>
<dbReference type="PANTHER" id="PTHR16477:SF5">
    <property type="entry name" value="COILED-COIL DOMAIN-CONTAINING PROTEIN 106-RELATED"/>
    <property type="match status" value="1"/>
</dbReference>
<reference evidence="4" key="1">
    <citation type="submission" date="2025-08" db="UniProtKB">
        <authorList>
            <consortium name="RefSeq"/>
        </authorList>
    </citation>
    <scope>IDENTIFICATION</scope>
    <source>
        <strain evidence="4">Wakin</strain>
        <tissue evidence="4">Muscle</tissue>
    </source>
</reference>
<dbReference type="RefSeq" id="XP_026145481.1">
    <property type="nucleotide sequence ID" value="XM_026289696.1"/>
</dbReference>
<protein>
    <submittedName>
        <fullName evidence="4">Coiled-coil domain-containing protein 106</fullName>
    </submittedName>
</protein>
<dbReference type="OrthoDB" id="8853683at2759"/>
<dbReference type="InterPro" id="IPR031591">
    <property type="entry name" value="CCDC106"/>
</dbReference>
<dbReference type="GeneID" id="113119943"/>
<dbReference type="GO" id="GO:0005654">
    <property type="term" value="C:nucleoplasm"/>
    <property type="evidence" value="ECO:0007669"/>
    <property type="project" value="TreeGrafter"/>
</dbReference>
<dbReference type="PANTHER" id="PTHR16477">
    <property type="entry name" value="COILED-COIL DOMAIN-CONTAINING PROTEIN 106"/>
    <property type="match status" value="1"/>
</dbReference>
<evidence type="ECO:0000313" key="3">
    <source>
        <dbReference type="Proteomes" id="UP000515129"/>
    </source>
</evidence>
<accession>A0A6P6RJ33</accession>
<proteinExistence type="predicted"/>
<evidence type="ECO:0000313" key="4">
    <source>
        <dbReference type="RefSeq" id="XP_026145481.1"/>
    </source>
</evidence>
<feature type="compositionally biased region" description="Low complexity" evidence="2">
    <location>
        <begin position="33"/>
        <end position="48"/>
    </location>
</feature>
<keyword evidence="1" id="KW-0175">Coiled coil</keyword>
<evidence type="ECO:0000256" key="1">
    <source>
        <dbReference type="SAM" id="Coils"/>
    </source>
</evidence>
<gene>
    <name evidence="4" type="primary">LOC113119943</name>
</gene>
<dbReference type="Pfam" id="PF15794">
    <property type="entry name" value="CCDC106"/>
    <property type="match status" value="1"/>
</dbReference>
<keyword evidence="3" id="KW-1185">Reference proteome</keyword>
<evidence type="ECO:0000256" key="2">
    <source>
        <dbReference type="SAM" id="MobiDB-lite"/>
    </source>
</evidence>
<feature type="region of interest" description="Disordered" evidence="2">
    <location>
        <begin position="1"/>
        <end position="48"/>
    </location>
</feature>
<feature type="coiled-coil region" evidence="1">
    <location>
        <begin position="53"/>
        <end position="87"/>
    </location>
</feature>
<name>A0A6P6RJ33_CARAU</name>
<dbReference type="KEGG" id="caua:113119943"/>
<feature type="region of interest" description="Disordered" evidence="2">
    <location>
        <begin position="88"/>
        <end position="152"/>
    </location>
</feature>
<dbReference type="Proteomes" id="UP000515129">
    <property type="component" value="Chromosome 19"/>
</dbReference>
<organism evidence="3 4">
    <name type="scientific">Carassius auratus</name>
    <name type="common">Goldfish</name>
    <dbReference type="NCBI Taxonomy" id="7957"/>
    <lineage>
        <taxon>Eukaryota</taxon>
        <taxon>Metazoa</taxon>
        <taxon>Chordata</taxon>
        <taxon>Craniata</taxon>
        <taxon>Vertebrata</taxon>
        <taxon>Euteleostomi</taxon>
        <taxon>Actinopterygii</taxon>
        <taxon>Neopterygii</taxon>
        <taxon>Teleostei</taxon>
        <taxon>Ostariophysi</taxon>
        <taxon>Cypriniformes</taxon>
        <taxon>Cyprinidae</taxon>
        <taxon>Cyprininae</taxon>
        <taxon>Carassius</taxon>
    </lineage>
</organism>
<feature type="compositionally biased region" description="Low complexity" evidence="2">
    <location>
        <begin position="115"/>
        <end position="124"/>
    </location>
</feature>
<sequence>MPKAKKKTEAAKDVSMVELTKNDPNGPEEKKCLPPSASGSSISSLGSGSISKVEFLEAKIEWQEKMIKDLEQERNFLREQILMGKKTSTQPKAVDLEESENSGDSAHDDIPPSSPNISDSSDSDVLMARQKTKHTWPSASAPVAGPSRTHMRVKGPAEVIRRYKKVLKTFSRVRTMTEAFRANGVDRGTIKMTAPIAELHIVDPETYKSLKFDPANETLLSFSKKCATHISPEKKAIIEDMKSRGQLLPLLMKY</sequence>